<name>A0A918MXS5_9BURK</name>
<dbReference type="Pfam" id="PF00534">
    <property type="entry name" value="Glycos_transf_1"/>
    <property type="match status" value="1"/>
</dbReference>
<dbReference type="AlphaFoldDB" id="A0A918MXS5"/>
<evidence type="ECO:0000259" key="2">
    <source>
        <dbReference type="Pfam" id="PF13439"/>
    </source>
</evidence>
<accession>A0A918MXS5</accession>
<dbReference type="InterPro" id="IPR001296">
    <property type="entry name" value="Glyco_trans_1"/>
</dbReference>
<sequence length="354" mass="39750">MKILQMNFEKGWRGGERQTLLCMQEFRKAGHEVALLTRANNELSKRALAADFTVHTLQKSWQQLPFLIRHAKQFDIIHSQTANTLTWAVLARFFSTTKVVFTRRTAFAVAPKKERMTAFKWKKADLFVAIAQAAAQEPRRLGIEPIIIPSAIQPPRINLQRAEALHNDFKLKSNKILGTAAAFTREKDPLTLIRAVADLHKLRQDFVFIHFGADGDQTPAAKALIQQLNLENVYLLAGFREQVEDYYSLLNVFVMSSCQEALGSSVLDAFLQHVPVVSTNAGGLKEVLADGRGILCDVGDNKALAEGMNTLLDHPEEAASMAEKAYAYVIDEHNAEKMGQRYLQAYEKLLAKDR</sequence>
<feature type="domain" description="Glycosyltransferase subfamily 4-like N-terminal" evidence="2">
    <location>
        <begin position="13"/>
        <end position="152"/>
    </location>
</feature>
<keyword evidence="3" id="KW-0808">Transferase</keyword>
<evidence type="ECO:0000259" key="1">
    <source>
        <dbReference type="Pfam" id="PF00534"/>
    </source>
</evidence>
<gene>
    <name evidence="3" type="ORF">GCM10011450_10470</name>
</gene>
<proteinExistence type="predicted"/>
<dbReference type="EMBL" id="BMYS01000005">
    <property type="protein sequence ID" value="GGW82525.1"/>
    <property type="molecule type" value="Genomic_DNA"/>
</dbReference>
<dbReference type="PANTHER" id="PTHR12526">
    <property type="entry name" value="GLYCOSYLTRANSFERASE"/>
    <property type="match status" value="1"/>
</dbReference>
<dbReference type="CDD" id="cd03801">
    <property type="entry name" value="GT4_PimA-like"/>
    <property type="match status" value="1"/>
</dbReference>
<dbReference type="GO" id="GO:0016757">
    <property type="term" value="F:glycosyltransferase activity"/>
    <property type="evidence" value="ECO:0007669"/>
    <property type="project" value="InterPro"/>
</dbReference>
<evidence type="ECO:0000313" key="3">
    <source>
        <dbReference type="EMBL" id="GGW82525.1"/>
    </source>
</evidence>
<comment type="caution">
    <text evidence="3">The sequence shown here is derived from an EMBL/GenBank/DDBJ whole genome shotgun (WGS) entry which is preliminary data.</text>
</comment>
<dbReference type="InterPro" id="IPR028098">
    <property type="entry name" value="Glyco_trans_4-like_N"/>
</dbReference>
<reference evidence="3" key="1">
    <citation type="journal article" date="2014" name="Int. J. Syst. Evol. Microbiol.">
        <title>Complete genome sequence of Corynebacterium casei LMG S-19264T (=DSM 44701T), isolated from a smear-ripened cheese.</title>
        <authorList>
            <consortium name="US DOE Joint Genome Institute (JGI-PGF)"/>
            <person name="Walter F."/>
            <person name="Albersmeier A."/>
            <person name="Kalinowski J."/>
            <person name="Ruckert C."/>
        </authorList>
    </citation>
    <scope>NUCLEOTIDE SEQUENCE</scope>
    <source>
        <strain evidence="3">KCTC 23732</strain>
    </source>
</reference>
<organism evidence="3 4">
    <name type="scientific">Advenella faeciporci</name>
    <dbReference type="NCBI Taxonomy" id="797535"/>
    <lineage>
        <taxon>Bacteria</taxon>
        <taxon>Pseudomonadati</taxon>
        <taxon>Pseudomonadota</taxon>
        <taxon>Betaproteobacteria</taxon>
        <taxon>Burkholderiales</taxon>
        <taxon>Alcaligenaceae</taxon>
    </lineage>
</organism>
<keyword evidence="4" id="KW-1185">Reference proteome</keyword>
<feature type="domain" description="Glycosyl transferase family 1" evidence="1">
    <location>
        <begin position="172"/>
        <end position="326"/>
    </location>
</feature>
<dbReference type="RefSeq" id="WP_189384404.1">
    <property type="nucleotide sequence ID" value="NZ_BAABFY010000055.1"/>
</dbReference>
<dbReference type="Proteomes" id="UP000608345">
    <property type="component" value="Unassembled WGS sequence"/>
</dbReference>
<evidence type="ECO:0000313" key="4">
    <source>
        <dbReference type="Proteomes" id="UP000608345"/>
    </source>
</evidence>
<dbReference type="Gene3D" id="3.40.50.2000">
    <property type="entry name" value="Glycogen Phosphorylase B"/>
    <property type="match status" value="2"/>
</dbReference>
<dbReference type="SUPFAM" id="SSF53756">
    <property type="entry name" value="UDP-Glycosyltransferase/glycogen phosphorylase"/>
    <property type="match status" value="1"/>
</dbReference>
<protein>
    <submittedName>
        <fullName evidence="3">Glycosyl transferase</fullName>
    </submittedName>
</protein>
<dbReference type="Pfam" id="PF13439">
    <property type="entry name" value="Glyco_transf_4"/>
    <property type="match status" value="1"/>
</dbReference>
<reference evidence="3" key="2">
    <citation type="submission" date="2020-09" db="EMBL/GenBank/DDBJ databases">
        <authorList>
            <person name="Sun Q."/>
            <person name="Kim S."/>
        </authorList>
    </citation>
    <scope>NUCLEOTIDE SEQUENCE</scope>
    <source>
        <strain evidence="3">KCTC 23732</strain>
    </source>
</reference>